<proteinExistence type="predicted"/>
<dbReference type="EMBL" id="JACRTG010000018">
    <property type="protein sequence ID" value="MBC8588263.1"/>
    <property type="molecule type" value="Genomic_DNA"/>
</dbReference>
<evidence type="ECO:0000313" key="2">
    <source>
        <dbReference type="Proteomes" id="UP000601171"/>
    </source>
</evidence>
<dbReference type="Proteomes" id="UP000601171">
    <property type="component" value="Unassembled WGS sequence"/>
</dbReference>
<organism evidence="1 2">
    <name type="scientific">Paratissierella segnis</name>
    <dbReference type="NCBI Taxonomy" id="2763679"/>
    <lineage>
        <taxon>Bacteria</taxon>
        <taxon>Bacillati</taxon>
        <taxon>Bacillota</taxon>
        <taxon>Tissierellia</taxon>
        <taxon>Tissierellales</taxon>
        <taxon>Tissierellaceae</taxon>
        <taxon>Paratissierella</taxon>
    </lineage>
</organism>
<dbReference type="AlphaFoldDB" id="A0A926EU32"/>
<protein>
    <submittedName>
        <fullName evidence="1">Uncharacterized protein</fullName>
    </submittedName>
</protein>
<gene>
    <name evidence="1" type="ORF">H8707_08415</name>
</gene>
<accession>A0A926EU32</accession>
<reference evidence="1" key="1">
    <citation type="submission" date="2020-08" db="EMBL/GenBank/DDBJ databases">
        <title>Genome public.</title>
        <authorList>
            <person name="Liu C."/>
            <person name="Sun Q."/>
        </authorList>
    </citation>
    <scope>NUCLEOTIDE SEQUENCE</scope>
    <source>
        <strain evidence="1">BX21</strain>
    </source>
</reference>
<sequence length="148" mass="16602">MIKVFVSKVKIILLAGIICLICLPSIGLADNQFGVIPFASKYISSYSVEIEAKENGQVEIYAELFTIKRVDKLGFEYIKIQKYENGIWKTLETINEDVYRYNSTTASYLSTYQGKTGETYRALVKFYAGDGSGSDTRIGYSNSVTAKR</sequence>
<dbReference type="RefSeq" id="WP_262429711.1">
    <property type="nucleotide sequence ID" value="NZ_JACRTG010000018.1"/>
</dbReference>
<keyword evidence="2" id="KW-1185">Reference proteome</keyword>
<name>A0A926EU32_9FIRM</name>
<evidence type="ECO:0000313" key="1">
    <source>
        <dbReference type="EMBL" id="MBC8588263.1"/>
    </source>
</evidence>
<comment type="caution">
    <text evidence="1">The sequence shown here is derived from an EMBL/GenBank/DDBJ whole genome shotgun (WGS) entry which is preliminary data.</text>
</comment>